<protein>
    <submittedName>
        <fullName evidence="1">MDIS1-interacting receptor like kinase 2</fullName>
    </submittedName>
</protein>
<keyword evidence="2" id="KW-1185">Reference proteome</keyword>
<dbReference type="EMBL" id="CM045761">
    <property type="protein sequence ID" value="KAI8014550.1"/>
    <property type="molecule type" value="Genomic_DNA"/>
</dbReference>
<dbReference type="Proteomes" id="UP001060215">
    <property type="component" value="Chromosome 4"/>
</dbReference>
<evidence type="ECO:0000313" key="1">
    <source>
        <dbReference type="EMBL" id="KAI8014550.1"/>
    </source>
</evidence>
<reference evidence="1 2" key="1">
    <citation type="journal article" date="2022" name="Plant J.">
        <title>Chromosome-level genome of Camellia lanceoleosa provides a valuable resource for understanding genome evolution and self-incompatibility.</title>
        <authorList>
            <person name="Gong W."/>
            <person name="Xiao S."/>
            <person name="Wang L."/>
            <person name="Liao Z."/>
            <person name="Chang Y."/>
            <person name="Mo W."/>
            <person name="Hu G."/>
            <person name="Li W."/>
            <person name="Zhao G."/>
            <person name="Zhu H."/>
            <person name="Hu X."/>
            <person name="Ji K."/>
            <person name="Xiang X."/>
            <person name="Song Q."/>
            <person name="Yuan D."/>
            <person name="Jin S."/>
            <person name="Zhang L."/>
        </authorList>
    </citation>
    <scope>NUCLEOTIDE SEQUENCE [LARGE SCALE GENOMIC DNA]</scope>
    <source>
        <strain evidence="1">SQ_2022a</strain>
    </source>
</reference>
<accession>A0ACC0HPZ5</accession>
<gene>
    <name evidence="1" type="ORF">LOK49_LG05G00960</name>
</gene>
<keyword evidence="1" id="KW-0675">Receptor</keyword>
<name>A0ACC0HPZ5_9ERIC</name>
<keyword evidence="1" id="KW-0808">Transferase</keyword>
<organism evidence="1 2">
    <name type="scientific">Camellia lanceoleosa</name>
    <dbReference type="NCBI Taxonomy" id="1840588"/>
    <lineage>
        <taxon>Eukaryota</taxon>
        <taxon>Viridiplantae</taxon>
        <taxon>Streptophyta</taxon>
        <taxon>Embryophyta</taxon>
        <taxon>Tracheophyta</taxon>
        <taxon>Spermatophyta</taxon>
        <taxon>Magnoliopsida</taxon>
        <taxon>eudicotyledons</taxon>
        <taxon>Gunneridae</taxon>
        <taxon>Pentapetalae</taxon>
        <taxon>asterids</taxon>
        <taxon>Ericales</taxon>
        <taxon>Theaceae</taxon>
        <taxon>Camellia</taxon>
    </lineage>
</organism>
<sequence length="242" mass="26960">MHLGVNNLHGLIPVEIRNLTQLTYLNLTDNLLKGKIPSSIGQLMNLEFLDMSANQINNIIPTELGHLSNLRNLKLSWNQLLGQISPIKVWKLQTSPTLPASDPLPLLPLESSFDSTEFAYTMVVTKKCDVYSFGVVALETIMGRHPGELLSSLELPSAPNIMLADVLDPRLPLPTNPMVVGNIVLVARMAFACLRFVPRSRPTMLCVSQEFESCRKTFSTPLRAISLLQLWNPEIDFCPINE</sequence>
<comment type="caution">
    <text evidence="1">The sequence shown here is derived from an EMBL/GenBank/DDBJ whole genome shotgun (WGS) entry which is preliminary data.</text>
</comment>
<keyword evidence="1" id="KW-0418">Kinase</keyword>
<evidence type="ECO:0000313" key="2">
    <source>
        <dbReference type="Proteomes" id="UP001060215"/>
    </source>
</evidence>
<proteinExistence type="predicted"/>